<evidence type="ECO:0000313" key="4">
    <source>
        <dbReference type="Proteomes" id="UP000051494"/>
    </source>
</evidence>
<dbReference type="STRING" id="437022.CC99x_02110"/>
<name>A0A0Q9YN98_9GAMM</name>
<reference evidence="3" key="2">
    <citation type="journal article" date="2016" name="Genome Announc.">
        <title>Draft Genome Sequences of Two Novel Amoeba-Resistant Intranuclear Bacteria, 'Candidatus Berkiella cookevillensis' and 'Candidatus Berkiella aquae'.</title>
        <authorList>
            <person name="Mehari Y.T."/>
            <person name="Arivett B.A."/>
            <person name="Farone A.L."/>
            <person name="Gunderson J.H."/>
            <person name="Farone M.B."/>
        </authorList>
    </citation>
    <scope>NUCLEOTIDE SEQUENCE</scope>
    <source>
        <strain evidence="3">CC99</strain>
    </source>
</reference>
<dbReference type="EMBL" id="LKHV01000013">
    <property type="protein sequence ID" value="KRG17651.1"/>
    <property type="molecule type" value="Genomic_DNA"/>
</dbReference>
<dbReference type="AlphaFoldDB" id="A0A0Q9YN98"/>
<dbReference type="OrthoDB" id="9807854at2"/>
<evidence type="ECO:0000256" key="1">
    <source>
        <dbReference type="SAM" id="SignalP"/>
    </source>
</evidence>
<reference evidence="3" key="3">
    <citation type="submission" date="2021-06" db="EMBL/GenBank/DDBJ databases">
        <title>Genomic Description and Analysis of Intracellular Bacteria, Candidatus Berkiella cookevillensis and Candidatus Berkiella aquae.</title>
        <authorList>
            <person name="Kidane D.T."/>
            <person name="Mehari Y.T."/>
            <person name="Rice F.C."/>
            <person name="Arivett B.A."/>
            <person name="Farone A.L."/>
            <person name="Berk S.G."/>
            <person name="Farone M.B."/>
        </authorList>
    </citation>
    <scope>NUCLEOTIDE SEQUENCE</scope>
    <source>
        <strain evidence="3">CC99</strain>
    </source>
</reference>
<keyword evidence="1" id="KW-0732">Signal</keyword>
<organism evidence="2">
    <name type="scientific">Candidatus Berkiella cookevillensis</name>
    <dbReference type="NCBI Taxonomy" id="437022"/>
    <lineage>
        <taxon>Bacteria</taxon>
        <taxon>Pseudomonadati</taxon>
        <taxon>Pseudomonadota</taxon>
        <taxon>Gammaproteobacteria</taxon>
        <taxon>Candidatus Berkiellales</taxon>
        <taxon>Candidatus Berkiellaceae</taxon>
        <taxon>Candidatus Berkiella</taxon>
    </lineage>
</organism>
<feature type="chain" id="PRO_5043129727" evidence="1">
    <location>
        <begin position="28"/>
        <end position="478"/>
    </location>
</feature>
<evidence type="ECO:0000313" key="3">
    <source>
        <dbReference type="EMBL" id="MCS5708066.1"/>
    </source>
</evidence>
<proteinExistence type="predicted"/>
<evidence type="ECO:0000313" key="2">
    <source>
        <dbReference type="EMBL" id="KRG17651.1"/>
    </source>
</evidence>
<dbReference type="SUPFAM" id="SSF56935">
    <property type="entry name" value="Porins"/>
    <property type="match status" value="1"/>
</dbReference>
<comment type="caution">
    <text evidence="2">The sequence shown here is derived from an EMBL/GenBank/DDBJ whole genome shotgun (WGS) entry which is preliminary data.</text>
</comment>
<dbReference type="EMBL" id="LKHV02000001">
    <property type="protein sequence ID" value="MCS5708066.1"/>
    <property type="molecule type" value="Genomic_DNA"/>
</dbReference>
<gene>
    <name evidence="2" type="primary">oprO</name>
    <name evidence="3" type="ORF">CC99x_004020</name>
    <name evidence="2" type="ORF">CC99x_02110</name>
</gene>
<feature type="signal peptide" evidence="1">
    <location>
        <begin position="1"/>
        <end position="27"/>
    </location>
</feature>
<accession>A0A0Q9YN98</accession>
<dbReference type="InterPro" id="IPR010870">
    <property type="entry name" value="Porin_O/P"/>
</dbReference>
<reference evidence="2" key="1">
    <citation type="submission" date="2015-09" db="EMBL/GenBank/DDBJ databases">
        <title>Draft Genome Sequences of Two Novel Amoeba-resistant Intranuclear Bacteria, Candidatus Berkiella cookevillensis and Candidatus Berkiella aquae.</title>
        <authorList>
            <person name="Mehari Y.T."/>
            <person name="Arivett B.A."/>
            <person name="Farone A.L."/>
            <person name="Gunderson J.H."/>
            <person name="Farone M.B."/>
        </authorList>
    </citation>
    <scope>NUCLEOTIDE SEQUENCE [LARGE SCALE GENOMIC DNA]</scope>
    <source>
        <strain evidence="2">CC99</strain>
    </source>
</reference>
<keyword evidence="4" id="KW-1185">Reference proteome</keyword>
<dbReference type="Proteomes" id="UP000051494">
    <property type="component" value="Unassembled WGS sequence"/>
</dbReference>
<sequence length="478" mass="51227">MSKLTKSKLATLALAGLGAFASGSVLAGMTVDSNGGLEVFELDDTDYWFKIGGRLHLSQAFLDGSDSDRSKFPSGSMIRSARLTFKGGVGNAWVYKVDLDFADRALRRPVGFGNGQVGNPPGTLSIFGDTGDVSFGEAFIGYNGCKNFWLALGQISVPFGLEAWASANDATFMENSMASQAFDTPGYGIGAYVEWHGNMFTVAGAVYQPEAGTTQYGDVLSTQPGVLPGNGPLGSNPGSDPLGYSARVTFSPVHDDFTVYHLGLSGKYQDLRNHANVFNYRSGIEVRSRQTPILFSNIPLNSANDYTTWGFEAAGRFGPLMLSGEYMFSEVDRDGNIPLAADPRLPGGDLKFKGYYIMASYVITGEAKEYDFASGTFGRVRPSSHKGAWEVAIRHSYLDLIDNTALIPGSTPAPGMPGPATLVGGVDPNAIVGASHATTFGVNWWINDNVRLMANYSRMNFPESVDINGFGLKAIVNW</sequence>
<dbReference type="InterPro" id="IPR023614">
    <property type="entry name" value="Porin_dom_sf"/>
</dbReference>
<protein>
    <submittedName>
        <fullName evidence="2">Porin O</fullName>
    </submittedName>
</protein>
<dbReference type="RefSeq" id="WP_057625212.1">
    <property type="nucleotide sequence ID" value="NZ_LKHV02000001.1"/>
</dbReference>
<dbReference type="Gene3D" id="2.40.160.10">
    <property type="entry name" value="Porin"/>
    <property type="match status" value="1"/>
</dbReference>
<dbReference type="Pfam" id="PF07396">
    <property type="entry name" value="Porin_O_P"/>
    <property type="match status" value="1"/>
</dbReference>